<feature type="region of interest" description="Disordered" evidence="1">
    <location>
        <begin position="630"/>
        <end position="810"/>
    </location>
</feature>
<protein>
    <submittedName>
        <fullName evidence="5">C2H2-type domain-containing protein</fullName>
    </submittedName>
</protein>
<feature type="domain" description="C2H2-type" evidence="2">
    <location>
        <begin position="50"/>
        <end position="73"/>
    </location>
</feature>
<feature type="region of interest" description="Disordered" evidence="1">
    <location>
        <begin position="576"/>
        <end position="611"/>
    </location>
</feature>
<dbReference type="InterPro" id="IPR052797">
    <property type="entry name" value="RegFact_GeneExpr_CellDeath"/>
</dbReference>
<feature type="compositionally biased region" description="Low complexity" evidence="1">
    <location>
        <begin position="868"/>
        <end position="878"/>
    </location>
</feature>
<evidence type="ECO:0000313" key="5">
    <source>
        <dbReference type="WBParaSite" id="HPBE_0000710701-mRNA-1"/>
    </source>
</evidence>
<proteinExistence type="predicted"/>
<dbReference type="OrthoDB" id="5874636at2759"/>
<dbReference type="PANTHER" id="PTHR33936">
    <property type="entry name" value="PROTEIN CBG17840"/>
    <property type="match status" value="1"/>
</dbReference>
<accession>A0A3P7YEB9</accession>
<reference evidence="3 4" key="1">
    <citation type="submission" date="2018-11" db="EMBL/GenBank/DDBJ databases">
        <authorList>
            <consortium name="Pathogen Informatics"/>
        </authorList>
    </citation>
    <scope>NUCLEOTIDE SEQUENCE [LARGE SCALE GENOMIC DNA]</scope>
</reference>
<evidence type="ECO:0000313" key="4">
    <source>
        <dbReference type="Proteomes" id="UP000050761"/>
    </source>
</evidence>
<dbReference type="WBParaSite" id="HPBE_0000710701-mRNA-1">
    <property type="protein sequence ID" value="HPBE_0000710701-mRNA-1"/>
    <property type="gene ID" value="HPBE_0000710701"/>
</dbReference>
<dbReference type="PANTHER" id="PTHR33936:SF25">
    <property type="entry name" value="C2H2-TYPE DOMAIN-CONTAINING PROTEIN"/>
    <property type="match status" value="1"/>
</dbReference>
<dbReference type="EMBL" id="UZAH01025815">
    <property type="protein sequence ID" value="VDO70977.1"/>
    <property type="molecule type" value="Genomic_DNA"/>
</dbReference>
<feature type="compositionally biased region" description="Low complexity" evidence="1">
    <location>
        <begin position="596"/>
        <end position="611"/>
    </location>
</feature>
<organism evidence="3">
    <name type="scientific">Heligmosomoides polygyrus</name>
    <name type="common">Parasitic roundworm</name>
    <dbReference type="NCBI Taxonomy" id="6339"/>
    <lineage>
        <taxon>Eukaryota</taxon>
        <taxon>Metazoa</taxon>
        <taxon>Ecdysozoa</taxon>
        <taxon>Nematoda</taxon>
        <taxon>Chromadorea</taxon>
        <taxon>Rhabditida</taxon>
        <taxon>Rhabditina</taxon>
        <taxon>Rhabditomorpha</taxon>
        <taxon>Strongyloidea</taxon>
        <taxon>Heligmosomidae</taxon>
        <taxon>Heligmosomoides</taxon>
    </lineage>
</organism>
<dbReference type="SMART" id="SM00355">
    <property type="entry name" value="ZnF_C2H2"/>
    <property type="match status" value="4"/>
</dbReference>
<feature type="domain" description="C2H2-type" evidence="2">
    <location>
        <begin position="473"/>
        <end position="496"/>
    </location>
</feature>
<feature type="region of interest" description="Disordered" evidence="1">
    <location>
        <begin position="868"/>
        <end position="888"/>
    </location>
</feature>
<feature type="compositionally biased region" description="Basic and acidic residues" evidence="1">
    <location>
        <begin position="748"/>
        <end position="760"/>
    </location>
</feature>
<feature type="domain" description="C2H2-type" evidence="2">
    <location>
        <begin position="431"/>
        <end position="454"/>
    </location>
</feature>
<dbReference type="AlphaFoldDB" id="A0A3P7YEB9"/>
<evidence type="ECO:0000256" key="1">
    <source>
        <dbReference type="SAM" id="MobiDB-lite"/>
    </source>
</evidence>
<feature type="compositionally biased region" description="Basic and acidic residues" evidence="1">
    <location>
        <begin position="648"/>
        <end position="660"/>
    </location>
</feature>
<name>A0A3P7YEB9_HELPZ</name>
<sequence length="918" mass="102042">MGKFGKFYFCEVCDLRQPNPASLVKHMREDHHCEEEFVARNPDLVHNFSEVCPSCGIRVINVAELLEHATLVHEFNGTVRQEVFQSFIEFEEWKERMEEENISTWVRRKHKTIGNVVTIHMKCHRVQRTTAHCQEESDLQRKTKVVGRSCTSYMNVERNLQTDITTVEYCLEHFGHEKDLLKQDLPWSVKMEIVDMLKQNLTASQIVNNLKEKYMADNEGGLCILKRQYWITTKDVRRVAAHFKLYPHKYERMEGISPEVLVKTEPDSPETSPEVLAKTEPDSSEASPEMFAKVEPDSSEASADVLFKTEPHSSEVNPEVFAKIEPDSSEANPEVLVKPEPDSSEASTAAEGPKEPSPEEVKALIDEALLQVFSKSKAAKTPPPSTEVKPKRPLLCESLLPVFIRALLGDPIARPYTLAPDDKVPAMVKFWFCEVCDLRQPNPASLIKHMRDEHQCGEEFLARNPNLVENAPELCPSCGICVLDVNELLAHVTLVHEFDGVVRREVFQSFAEFEQWKERMEDENISTWVKRKRPTKTAANVITMSLRCHRLKRQYWVNRTDVYRVGKDLRARPQKYGMTEDVSPEPVVKAEPDSSEASTAPEFFEPEPSASSSSILESFIERELSHTKCARPEEALVKADSDPAESSTEPKKRPKKEEARSAFSIAEVITGGEVGPTKNACPEEGPIKAGPDLAESSTVPKKRPKKEEARSAFSIAEVIPGGEVGPTKNACPEEEPLKADSDPAESSTEPKKRPKKEEARSAFSIAEVIPGGEVGPTKNACPEEEPLKAGPDPAESSSTVPKKRHKKEEPCSAFSIAEVIPGAELGPTASAIPNVHVKAESGPDSAESTSVAEKLFIKEEPISVTTLLPESSSTSMELSSEEAKPPTDEGVRVFSLALAPDGKGFALVDQSGNPQDIL</sequence>
<dbReference type="Proteomes" id="UP000050761">
    <property type="component" value="Unassembled WGS sequence"/>
</dbReference>
<evidence type="ECO:0000259" key="2">
    <source>
        <dbReference type="SMART" id="SM00355"/>
    </source>
</evidence>
<dbReference type="InterPro" id="IPR013087">
    <property type="entry name" value="Znf_C2H2_type"/>
</dbReference>
<keyword evidence="4" id="KW-1185">Reference proteome</keyword>
<feature type="domain" description="C2H2-type" evidence="2">
    <location>
        <begin position="8"/>
        <end position="31"/>
    </location>
</feature>
<feature type="compositionally biased region" description="Basic and acidic residues" evidence="1">
    <location>
        <begin position="630"/>
        <end position="641"/>
    </location>
</feature>
<feature type="region of interest" description="Disordered" evidence="1">
    <location>
        <begin position="263"/>
        <end position="302"/>
    </location>
</feature>
<evidence type="ECO:0000313" key="3">
    <source>
        <dbReference type="EMBL" id="VDO70977.1"/>
    </source>
</evidence>
<feature type="region of interest" description="Disordered" evidence="1">
    <location>
        <begin position="324"/>
        <end position="359"/>
    </location>
</feature>
<reference evidence="5" key="2">
    <citation type="submission" date="2019-09" db="UniProtKB">
        <authorList>
            <consortium name="WormBaseParasite"/>
        </authorList>
    </citation>
    <scope>IDENTIFICATION</scope>
</reference>
<gene>
    <name evidence="3" type="ORF">HPBE_LOCUS7108</name>
</gene>